<reference evidence="1 2" key="2">
    <citation type="journal article" date="2022" name="Mol. Ecol. Resour.">
        <title>The genomes of chicory, endive, great burdock and yacon provide insights into Asteraceae paleo-polyploidization history and plant inulin production.</title>
        <authorList>
            <person name="Fan W."/>
            <person name="Wang S."/>
            <person name="Wang H."/>
            <person name="Wang A."/>
            <person name="Jiang F."/>
            <person name="Liu H."/>
            <person name="Zhao H."/>
            <person name="Xu D."/>
            <person name="Zhang Y."/>
        </authorList>
    </citation>
    <scope>NUCLEOTIDE SEQUENCE [LARGE SCALE GENOMIC DNA]</scope>
    <source>
        <strain evidence="2">cv. Punajuju</strain>
        <tissue evidence="1">Leaves</tissue>
    </source>
</reference>
<keyword evidence="2" id="KW-1185">Reference proteome</keyword>
<dbReference type="Proteomes" id="UP001055811">
    <property type="component" value="Linkage Group LG05"/>
</dbReference>
<evidence type="ECO:0000313" key="1">
    <source>
        <dbReference type="EMBL" id="KAI3737635.1"/>
    </source>
</evidence>
<dbReference type="EMBL" id="CM042013">
    <property type="protein sequence ID" value="KAI3737635.1"/>
    <property type="molecule type" value="Genomic_DNA"/>
</dbReference>
<name>A0ACB9CTQ9_CICIN</name>
<reference evidence="2" key="1">
    <citation type="journal article" date="2022" name="Mol. Ecol. Resour.">
        <title>The genomes of chicory, endive, great burdock and yacon provide insights into Asteraceae palaeo-polyploidization history and plant inulin production.</title>
        <authorList>
            <person name="Fan W."/>
            <person name="Wang S."/>
            <person name="Wang H."/>
            <person name="Wang A."/>
            <person name="Jiang F."/>
            <person name="Liu H."/>
            <person name="Zhao H."/>
            <person name="Xu D."/>
            <person name="Zhang Y."/>
        </authorList>
    </citation>
    <scope>NUCLEOTIDE SEQUENCE [LARGE SCALE GENOMIC DNA]</scope>
    <source>
        <strain evidence="2">cv. Punajuju</strain>
    </source>
</reference>
<proteinExistence type="predicted"/>
<evidence type="ECO:0000313" key="2">
    <source>
        <dbReference type="Proteomes" id="UP001055811"/>
    </source>
</evidence>
<sequence>MNNRMKVDHSKAAKKWLEKSSQFPLDGLALKGMRIDRVEVGLIRIGFVIPDHLSDENGNWSAGAMSVLIDAMAADTVFSYCGRHLATIDFTMSFYSTAKVNEEVEIEATVVGEKGNLVSVVIDIKKKGNGEKVVVGKQWMHVSPLKVSLAGKSKL</sequence>
<gene>
    <name evidence="1" type="ORF">L2E82_27644</name>
</gene>
<protein>
    <submittedName>
        <fullName evidence="1">Uncharacterized protein</fullName>
    </submittedName>
</protein>
<comment type="caution">
    <text evidence="1">The sequence shown here is derived from an EMBL/GenBank/DDBJ whole genome shotgun (WGS) entry which is preliminary data.</text>
</comment>
<organism evidence="1 2">
    <name type="scientific">Cichorium intybus</name>
    <name type="common">Chicory</name>
    <dbReference type="NCBI Taxonomy" id="13427"/>
    <lineage>
        <taxon>Eukaryota</taxon>
        <taxon>Viridiplantae</taxon>
        <taxon>Streptophyta</taxon>
        <taxon>Embryophyta</taxon>
        <taxon>Tracheophyta</taxon>
        <taxon>Spermatophyta</taxon>
        <taxon>Magnoliopsida</taxon>
        <taxon>eudicotyledons</taxon>
        <taxon>Gunneridae</taxon>
        <taxon>Pentapetalae</taxon>
        <taxon>asterids</taxon>
        <taxon>campanulids</taxon>
        <taxon>Asterales</taxon>
        <taxon>Asteraceae</taxon>
        <taxon>Cichorioideae</taxon>
        <taxon>Cichorieae</taxon>
        <taxon>Cichoriinae</taxon>
        <taxon>Cichorium</taxon>
    </lineage>
</organism>
<accession>A0ACB9CTQ9</accession>